<dbReference type="RefSeq" id="WP_197007089.1">
    <property type="nucleotide sequence ID" value="NZ_BONS01000005.1"/>
</dbReference>
<keyword evidence="3" id="KW-0472">Membrane</keyword>
<keyword evidence="5" id="KW-1185">Reference proteome</keyword>
<keyword evidence="1" id="KW-0813">Transport</keyword>
<keyword evidence="3" id="KW-1133">Transmembrane helix</keyword>
<dbReference type="PANTHER" id="PTHR43738:SF1">
    <property type="entry name" value="HEMIN TRANSPORT SYSTEM PERMEASE PROTEIN HRTB-RELATED"/>
    <property type="match status" value="1"/>
</dbReference>
<dbReference type="InterPro" id="IPR051125">
    <property type="entry name" value="ABC-4/HrtB_transporter"/>
</dbReference>
<proteinExistence type="predicted"/>
<evidence type="ECO:0000256" key="3">
    <source>
        <dbReference type="SAM" id="Phobius"/>
    </source>
</evidence>
<feature type="transmembrane region" description="Helical" evidence="3">
    <location>
        <begin position="282"/>
        <end position="305"/>
    </location>
</feature>
<evidence type="ECO:0000313" key="4">
    <source>
        <dbReference type="EMBL" id="MBG6140557.1"/>
    </source>
</evidence>
<keyword evidence="3" id="KW-0812">Transmembrane</keyword>
<dbReference type="AlphaFoldDB" id="A0A8J7GNR8"/>
<evidence type="ECO:0000256" key="1">
    <source>
        <dbReference type="ARBA" id="ARBA00022448"/>
    </source>
</evidence>
<accession>A0A8J7GNR8</accession>
<name>A0A8J7GNR8_9ACTN</name>
<reference evidence="4" key="1">
    <citation type="submission" date="2020-11" db="EMBL/GenBank/DDBJ databases">
        <title>Sequencing the genomes of 1000 actinobacteria strains.</title>
        <authorList>
            <person name="Klenk H.-P."/>
        </authorList>
    </citation>
    <scope>NUCLEOTIDE SEQUENCE</scope>
    <source>
        <strain evidence="4">DSM 45356</strain>
    </source>
</reference>
<feature type="transmembrane region" description="Helical" evidence="3">
    <location>
        <begin position="311"/>
        <end position="336"/>
    </location>
</feature>
<feature type="transmembrane region" description="Helical" evidence="3">
    <location>
        <begin position="244"/>
        <end position="262"/>
    </location>
</feature>
<dbReference type="Proteomes" id="UP000622552">
    <property type="component" value="Unassembled WGS sequence"/>
</dbReference>
<dbReference type="PANTHER" id="PTHR43738">
    <property type="entry name" value="ABC TRANSPORTER, MEMBRANE PROTEIN"/>
    <property type="match status" value="1"/>
</dbReference>
<gene>
    <name evidence="4" type="ORF">IW245_006751</name>
</gene>
<protein>
    <submittedName>
        <fullName evidence="4">Putative ABC transport system permease protein</fullName>
    </submittedName>
</protein>
<organism evidence="4 5">
    <name type="scientific">Longispora fulva</name>
    <dbReference type="NCBI Taxonomy" id="619741"/>
    <lineage>
        <taxon>Bacteria</taxon>
        <taxon>Bacillati</taxon>
        <taxon>Actinomycetota</taxon>
        <taxon>Actinomycetes</taxon>
        <taxon>Micromonosporales</taxon>
        <taxon>Micromonosporaceae</taxon>
        <taxon>Longispora</taxon>
    </lineage>
</organism>
<comment type="caution">
    <text evidence="4">The sequence shown here is derived from an EMBL/GenBank/DDBJ whole genome shotgun (WGS) entry which is preliminary data.</text>
</comment>
<feature type="region of interest" description="Disordered" evidence="2">
    <location>
        <begin position="115"/>
        <end position="135"/>
    </location>
</feature>
<evidence type="ECO:0000256" key="2">
    <source>
        <dbReference type="SAM" id="MobiDB-lite"/>
    </source>
</evidence>
<sequence>MWFLAWREIRHSRVRFGLLATLVALVAYLVFVMTGLAVGLGEASVSGLRHLPADQLVFANNVQRSLDRSDLPADLGGRLTAAGARSATPVGFSMANLAAGDDVVSVGLLGWPTTGPMTGSTPGGGGHQASKAAPGWDGTGLLLDRSAADKGLKLGQTVRVQPGGVELTVTGFADLGTYSHTPMAYVPLSTWQQIRRTPDRVSAYLVEGHVGAVPGTEAVDKETAITSVPSYVAETGTVGLIRSFLYAGAALLIGTVFWILTLQKEGSLAVLRATGARRGLLLGSYLMEVLATLGAGVAVSGALAFGSAALLPAGVFLLTVGDTLTAAGLLTVLALAGSLVSMRRLLTVDPLLSLGRSA</sequence>
<evidence type="ECO:0000313" key="5">
    <source>
        <dbReference type="Proteomes" id="UP000622552"/>
    </source>
</evidence>
<dbReference type="EMBL" id="JADOUF010000001">
    <property type="protein sequence ID" value="MBG6140557.1"/>
    <property type="molecule type" value="Genomic_DNA"/>
</dbReference>